<accession>A0ABS5XUR5</accession>
<name>A0ABS5XUR5_9MICO</name>
<sequence>MSAGCRITASHLWRGASHLRCALSHSGRGASHVRLFLEV</sequence>
<dbReference type="Proteomes" id="UP000740605">
    <property type="component" value="Unassembled WGS sequence"/>
</dbReference>
<organism evidence="1 2">
    <name type="scientific">Microbacterium flavum</name>
    <dbReference type="NCBI Taxonomy" id="415216"/>
    <lineage>
        <taxon>Bacteria</taxon>
        <taxon>Bacillati</taxon>
        <taxon>Actinomycetota</taxon>
        <taxon>Actinomycetes</taxon>
        <taxon>Micrococcales</taxon>
        <taxon>Microbacteriaceae</taxon>
        <taxon>Microbacterium</taxon>
    </lineage>
</organism>
<dbReference type="EMBL" id="JAFLHG010000002">
    <property type="protein sequence ID" value="MBT8796863.1"/>
    <property type="molecule type" value="Genomic_DNA"/>
</dbReference>
<gene>
    <name evidence="1" type="ORF">J0P97_02080</name>
</gene>
<evidence type="ECO:0000313" key="1">
    <source>
        <dbReference type="EMBL" id="MBT8796863.1"/>
    </source>
</evidence>
<comment type="caution">
    <text evidence="1">The sequence shown here is derived from an EMBL/GenBank/DDBJ whole genome shotgun (WGS) entry which is preliminary data.</text>
</comment>
<dbReference type="NCBIfam" id="TIGR01053">
    <property type="entry name" value="LSD1"/>
    <property type="match status" value="1"/>
</dbReference>
<reference evidence="1 2" key="1">
    <citation type="submission" date="2021-03" db="EMBL/GenBank/DDBJ databases">
        <title>Microbacterium pauli sp. nov., isolated from microfiltered milk.</title>
        <authorList>
            <person name="Bellassi P."/>
            <person name="Fontana A."/>
            <person name="Callegari M.L."/>
            <person name="Lorenzo M."/>
            <person name="Cappa F."/>
        </authorList>
    </citation>
    <scope>NUCLEOTIDE SEQUENCE [LARGE SCALE GENOMIC DNA]</scope>
    <source>
        <strain evidence="1 2">DSM 18909</strain>
    </source>
</reference>
<evidence type="ECO:0000313" key="2">
    <source>
        <dbReference type="Proteomes" id="UP000740605"/>
    </source>
</evidence>
<proteinExistence type="predicted"/>
<keyword evidence="2" id="KW-1185">Reference proteome</keyword>
<protein>
    <submittedName>
        <fullName evidence="1">Uncharacterized protein</fullName>
    </submittedName>
</protein>